<feature type="transmembrane region" description="Helical" evidence="1">
    <location>
        <begin position="124"/>
        <end position="151"/>
    </location>
</feature>
<proteinExistence type="predicted"/>
<keyword evidence="1" id="KW-1133">Transmembrane helix</keyword>
<dbReference type="Proteomes" id="UP000218231">
    <property type="component" value="Unassembled WGS sequence"/>
</dbReference>
<organism evidence="2 3">
    <name type="scientific">Diploscapter pachys</name>
    <dbReference type="NCBI Taxonomy" id="2018661"/>
    <lineage>
        <taxon>Eukaryota</taxon>
        <taxon>Metazoa</taxon>
        <taxon>Ecdysozoa</taxon>
        <taxon>Nematoda</taxon>
        <taxon>Chromadorea</taxon>
        <taxon>Rhabditida</taxon>
        <taxon>Rhabditina</taxon>
        <taxon>Rhabditomorpha</taxon>
        <taxon>Rhabditoidea</taxon>
        <taxon>Rhabditidae</taxon>
        <taxon>Diploscapter</taxon>
    </lineage>
</organism>
<dbReference type="EMBL" id="LIAE01007112">
    <property type="protein sequence ID" value="PAV81850.1"/>
    <property type="molecule type" value="Genomic_DNA"/>
</dbReference>
<feature type="transmembrane region" description="Helical" evidence="1">
    <location>
        <begin position="272"/>
        <end position="298"/>
    </location>
</feature>
<evidence type="ECO:0000313" key="2">
    <source>
        <dbReference type="EMBL" id="PAV81850.1"/>
    </source>
</evidence>
<feature type="transmembrane region" description="Helical" evidence="1">
    <location>
        <begin position="310"/>
        <end position="332"/>
    </location>
</feature>
<sequence>MIFATNGNFSEFPELYYYHTEMGYIRIANLLAWLAAISSNGLGFFTLYLIRKFGKTLDNNYRRGMFIQISFGCVFSGAGALGVPYFHFPYLVSKNFPKLVEIFAKLQAITLEGVIGTGSTLANIVLIGIGLVLLYLMVVSFFYQLLFNFVAIVRIHLFKSFSFVYVNVFLILATIGISFNAYILIRSADLTGEDLEDLSQSERDFLTSHGVITLNMQKRPLFYLFVLQGLGVAILLTVFSIAITFVTRFIINKNYARLSNNAIAKQQMVLKGIIGYLTFFELSIGVPLLLLTIVVLFADQKQFEGVSRWPISWGISYLFIYPLLSCALYIVLLKPLRIGAIYTSKKLFEDQKRRFSLHLHSDGRRTEALHSSTQPTLFYVARNRTVTNVQRISLY</sequence>
<keyword evidence="1" id="KW-0472">Membrane</keyword>
<evidence type="ECO:0000256" key="1">
    <source>
        <dbReference type="SAM" id="Phobius"/>
    </source>
</evidence>
<name>A0A2A2L6Q2_9BILA</name>
<reference evidence="2 3" key="1">
    <citation type="journal article" date="2017" name="Curr. Biol.">
        <title>Genome architecture and evolution of a unichromosomal asexual nematode.</title>
        <authorList>
            <person name="Fradin H."/>
            <person name="Zegar C."/>
            <person name="Gutwein M."/>
            <person name="Lucas J."/>
            <person name="Kovtun M."/>
            <person name="Corcoran D."/>
            <person name="Baugh L.R."/>
            <person name="Kiontke K."/>
            <person name="Gunsalus K."/>
            <person name="Fitch D.H."/>
            <person name="Piano F."/>
        </authorList>
    </citation>
    <scope>NUCLEOTIDE SEQUENCE [LARGE SCALE GENOMIC DNA]</scope>
    <source>
        <strain evidence="2">PF1309</strain>
    </source>
</reference>
<dbReference type="AlphaFoldDB" id="A0A2A2L6Q2"/>
<protein>
    <submittedName>
        <fullName evidence="2">Uncharacterized protein</fullName>
    </submittedName>
</protein>
<comment type="caution">
    <text evidence="2">The sequence shown here is derived from an EMBL/GenBank/DDBJ whole genome shotgun (WGS) entry which is preliminary data.</text>
</comment>
<feature type="transmembrane region" description="Helical" evidence="1">
    <location>
        <begin position="221"/>
        <end position="251"/>
    </location>
</feature>
<feature type="transmembrane region" description="Helical" evidence="1">
    <location>
        <begin position="163"/>
        <end position="185"/>
    </location>
</feature>
<feature type="transmembrane region" description="Helical" evidence="1">
    <location>
        <begin position="66"/>
        <end position="88"/>
    </location>
</feature>
<keyword evidence="1" id="KW-0812">Transmembrane</keyword>
<keyword evidence="3" id="KW-1185">Reference proteome</keyword>
<gene>
    <name evidence="2" type="ORF">WR25_01418</name>
</gene>
<accession>A0A2A2L6Q2</accession>
<evidence type="ECO:0000313" key="3">
    <source>
        <dbReference type="Proteomes" id="UP000218231"/>
    </source>
</evidence>
<feature type="transmembrane region" description="Helical" evidence="1">
    <location>
        <begin position="30"/>
        <end position="50"/>
    </location>
</feature>